<organism evidence="1 2">
    <name type="scientific">Symbiodinium natans</name>
    <dbReference type="NCBI Taxonomy" id="878477"/>
    <lineage>
        <taxon>Eukaryota</taxon>
        <taxon>Sar</taxon>
        <taxon>Alveolata</taxon>
        <taxon>Dinophyceae</taxon>
        <taxon>Suessiales</taxon>
        <taxon>Symbiodiniaceae</taxon>
        <taxon>Symbiodinium</taxon>
    </lineage>
</organism>
<keyword evidence="2" id="KW-1185">Reference proteome</keyword>
<proteinExistence type="predicted"/>
<evidence type="ECO:0000313" key="2">
    <source>
        <dbReference type="Proteomes" id="UP000604046"/>
    </source>
</evidence>
<reference evidence="1" key="1">
    <citation type="submission" date="2021-02" db="EMBL/GenBank/DDBJ databases">
        <authorList>
            <person name="Dougan E. K."/>
            <person name="Rhodes N."/>
            <person name="Thang M."/>
            <person name="Chan C."/>
        </authorList>
    </citation>
    <scope>NUCLEOTIDE SEQUENCE</scope>
</reference>
<sequence length="166" mass="18699">MKLAETDLEKSVLLELPVYPIYAIPSSNTLGLVARLLRVVVLSRLKLSSVFQRVERFLGNPETSTADFLLRESLQGRLLHSRAECRLAGKLKESRFWLKRRRGGAFTRNGEATFVRVVVGAFVALGACVGFDPRVRDFERPVTRELLGEVDKRLVVLSFPLTLDDI</sequence>
<dbReference type="AlphaFoldDB" id="A0A812K9N0"/>
<evidence type="ECO:0000313" key="1">
    <source>
        <dbReference type="EMBL" id="CAE7225222.1"/>
    </source>
</evidence>
<accession>A0A812K9N0</accession>
<comment type="caution">
    <text evidence="1">The sequence shown here is derived from an EMBL/GenBank/DDBJ whole genome shotgun (WGS) entry which is preliminary data.</text>
</comment>
<dbReference type="Proteomes" id="UP000604046">
    <property type="component" value="Unassembled WGS sequence"/>
</dbReference>
<protein>
    <submittedName>
        <fullName evidence="1">Uncharacterized protein</fullName>
    </submittedName>
</protein>
<gene>
    <name evidence="1" type="ORF">SNAT2548_LOCUS8668</name>
</gene>
<dbReference type="EMBL" id="CAJNDS010000646">
    <property type="protein sequence ID" value="CAE7225222.1"/>
    <property type="molecule type" value="Genomic_DNA"/>
</dbReference>
<name>A0A812K9N0_9DINO</name>